<dbReference type="Proteomes" id="UP000245753">
    <property type="component" value="Unassembled WGS sequence"/>
</dbReference>
<proteinExistence type="predicted"/>
<dbReference type="RefSeq" id="WP_109136696.1">
    <property type="nucleotide sequence ID" value="NZ_QFFN01000003.1"/>
</dbReference>
<dbReference type="GO" id="GO:0003677">
    <property type="term" value="F:DNA binding"/>
    <property type="evidence" value="ECO:0007669"/>
    <property type="project" value="InterPro"/>
</dbReference>
<dbReference type="InterPro" id="IPR010982">
    <property type="entry name" value="Lambda_DNA-bd_dom_sf"/>
</dbReference>
<gene>
    <name evidence="1" type="ORF">DF200_02410</name>
</gene>
<dbReference type="OrthoDB" id="3233151at2"/>
<protein>
    <recommendedName>
        <fullName evidence="3">HTH cro/C1-type domain-containing protein</fullName>
    </recommendedName>
</protein>
<dbReference type="SUPFAM" id="SSF47413">
    <property type="entry name" value="lambda repressor-like DNA-binding domains"/>
    <property type="match status" value="1"/>
</dbReference>
<organism evidence="1 2">
    <name type="scientific">Bifidobacterium catulorum</name>
    <dbReference type="NCBI Taxonomy" id="1630173"/>
    <lineage>
        <taxon>Bacteria</taxon>
        <taxon>Bacillati</taxon>
        <taxon>Actinomycetota</taxon>
        <taxon>Actinomycetes</taxon>
        <taxon>Bifidobacteriales</taxon>
        <taxon>Bifidobacteriaceae</taxon>
        <taxon>Bifidobacterium</taxon>
    </lineage>
</organism>
<reference evidence="1 2" key="1">
    <citation type="journal article" date="2018" name="Int. J. Syst. Evol. Microbiol.">
        <title>Bifidobacterium catulorum sp. nov., a novel taxon from the faeces of the baby common marmoset (Callithrix jacchus).</title>
        <authorList>
            <person name="Modesto M."/>
            <person name="Michelini S."/>
            <person name="Oki K."/>
            <person name="Biavati B."/>
            <person name="Watanabe K."/>
            <person name="Mattarelli P."/>
        </authorList>
    </citation>
    <scope>NUCLEOTIDE SEQUENCE [LARGE SCALE GENOMIC DNA]</scope>
    <source>
        <strain evidence="1 2">MRM 8.19</strain>
    </source>
</reference>
<evidence type="ECO:0008006" key="3">
    <source>
        <dbReference type="Google" id="ProtNLM"/>
    </source>
</evidence>
<dbReference type="EMBL" id="QFFN01000003">
    <property type="protein sequence ID" value="PWG60468.1"/>
    <property type="molecule type" value="Genomic_DNA"/>
</dbReference>
<name>A0A2U2MUB5_9BIFI</name>
<accession>A0A2U2MUB5</accession>
<evidence type="ECO:0000313" key="1">
    <source>
        <dbReference type="EMBL" id="PWG60468.1"/>
    </source>
</evidence>
<evidence type="ECO:0000313" key="2">
    <source>
        <dbReference type="Proteomes" id="UP000245753"/>
    </source>
</evidence>
<dbReference type="Gene3D" id="1.10.260.40">
    <property type="entry name" value="lambda repressor-like DNA-binding domains"/>
    <property type="match status" value="1"/>
</dbReference>
<keyword evidence="2" id="KW-1185">Reference proteome</keyword>
<dbReference type="AlphaFoldDB" id="A0A2U2MUB5"/>
<comment type="caution">
    <text evidence="1">The sequence shown here is derived from an EMBL/GenBank/DDBJ whole genome shotgun (WGS) entry which is preliminary data.</text>
</comment>
<sequence>MDIIEYAKTVADNVAKAMESADLSVLATSEKTGIARTTLNRRLENPGISPFTVLELAQISSATGVPLDVLTKASERSALAGKGVE</sequence>